<dbReference type="PROSITE" id="PS50097">
    <property type="entry name" value="BTB"/>
    <property type="match status" value="1"/>
</dbReference>
<dbReference type="Proteomes" id="UP001497525">
    <property type="component" value="Unassembled WGS sequence"/>
</dbReference>
<evidence type="ECO:0000256" key="3">
    <source>
        <dbReference type="SAM" id="MobiDB-lite"/>
    </source>
</evidence>
<feature type="region of interest" description="Disordered" evidence="3">
    <location>
        <begin position="673"/>
        <end position="763"/>
    </location>
</feature>
<name>A0AAV2TWW6_CALDB</name>
<dbReference type="Gene3D" id="1.25.40.420">
    <property type="match status" value="2"/>
</dbReference>
<dbReference type="AlphaFoldDB" id="A0AAV2TWW6"/>
<feature type="region of interest" description="Disordered" evidence="3">
    <location>
        <begin position="812"/>
        <end position="847"/>
    </location>
</feature>
<feature type="compositionally biased region" description="Polar residues" evidence="3">
    <location>
        <begin position="727"/>
        <end position="736"/>
    </location>
</feature>
<accession>A0AAV2TWW6</accession>
<keyword evidence="1" id="KW-0880">Kelch repeat</keyword>
<dbReference type="SMART" id="SM00225">
    <property type="entry name" value="BTB"/>
    <property type="match status" value="1"/>
</dbReference>
<proteinExistence type="predicted"/>
<dbReference type="PRINTS" id="PR00501">
    <property type="entry name" value="KELCHREPEAT"/>
</dbReference>
<sequence length="847" mass="91752">MEIPGPSLPSIVNFNDDELHKACFSSFEHMRRKGKLCDVTLISDSCRFSAHKIVLAATIPFFNGMFLSNMSESNKSEISMLGLDSCALEAFIGFAYTGSIQITPCNVQSLLIGASFLQLSSIRDICCKYIEERLSPGTVLTVRNFAQSFMCTNLAASCDNYIYDHFDAVSKTDTFLTIDGNELLALLESDDLSVASEENLFQVIMDWVEHEESVTTKGEVEGVDPTAQPLITPSASTAGPANVPVNVSVCSSAQPEKSDGLSHTGSSPWSSCRPLSFSDPCLPFTEGPFLPHRQQKSVESRVALLPELLKRIRLPLIPASYIATVISKHRLIRENIYCRDLLDEVRDMLLLRDRAACSFSCRPRRGQEVFGIIYAVGGLTANGDCHGIVETYHPSLGRWEMAEHMPSQRSRIGVVALNGRLYAIGGYDGNSRLDTTEVYDPRTKTWSTVAPMNCKRSALGAAALDGRIYVCGGYDGVSSLRTCEVYNPQQNKWHLIPSMTEPRSAGGLVALSNGCLYAVGGHNGLAIYSSVECYNRRGGGPAVGGIGGSQIPNSNGPDIQSLGLNHRSSFTTAWHPVARMIHRRCRHGVTALRNRIIVAGGYNGVTFLRSVEVFDPATGPDQNGLMGQWTVISSLGVPRSRVGLAVTGGRLYAIGGYDGTNHLRTVECFHPPANYPDTESSVNSEVAETDKSICVDPPASQRRMTSHDSSSMVESNHCDSSDEENSQRSVSSTGSRAPSRLEEIAPSRMESGCSNGRPGSSTARSQVPFYNWRWVSAAPLIAHEGWVGVGVLPLDDMPTVTAQPPVKTISSAPNYLTQRSDTYRSASSSSGSNALQSVAQPTRIQST</sequence>
<feature type="domain" description="BTB" evidence="4">
    <location>
        <begin position="37"/>
        <end position="104"/>
    </location>
</feature>
<feature type="compositionally biased region" description="Low complexity" evidence="3">
    <location>
        <begin position="823"/>
        <end position="839"/>
    </location>
</feature>
<gene>
    <name evidence="5" type="ORF">CDAUBV1_LOCUS16618</name>
</gene>
<dbReference type="SMART" id="SM00875">
    <property type="entry name" value="BACK"/>
    <property type="match status" value="1"/>
</dbReference>
<dbReference type="InterPro" id="IPR011333">
    <property type="entry name" value="SKP1/BTB/POZ_sf"/>
</dbReference>
<protein>
    <recommendedName>
        <fullName evidence="4">BTB domain-containing protein</fullName>
    </recommendedName>
</protein>
<dbReference type="InterPro" id="IPR011705">
    <property type="entry name" value="BACK"/>
</dbReference>
<dbReference type="PANTHER" id="PTHR24412:SF497">
    <property type="entry name" value="KELCH-LIKE PROTEIN 18"/>
    <property type="match status" value="1"/>
</dbReference>
<evidence type="ECO:0000256" key="2">
    <source>
        <dbReference type="ARBA" id="ARBA00022737"/>
    </source>
</evidence>
<dbReference type="EMBL" id="CAXLJL010000856">
    <property type="protein sequence ID" value="CAL5141368.1"/>
    <property type="molecule type" value="Genomic_DNA"/>
</dbReference>
<reference evidence="5" key="1">
    <citation type="submission" date="2024-06" db="EMBL/GenBank/DDBJ databases">
        <authorList>
            <person name="Liu X."/>
            <person name="Lenzi L."/>
            <person name="Haldenby T S."/>
            <person name="Uol C."/>
        </authorList>
    </citation>
    <scope>NUCLEOTIDE SEQUENCE</scope>
</reference>
<evidence type="ECO:0000256" key="1">
    <source>
        <dbReference type="ARBA" id="ARBA00022441"/>
    </source>
</evidence>
<organism evidence="5 6">
    <name type="scientific">Calicophoron daubneyi</name>
    <name type="common">Rumen fluke</name>
    <name type="synonym">Paramphistomum daubneyi</name>
    <dbReference type="NCBI Taxonomy" id="300641"/>
    <lineage>
        <taxon>Eukaryota</taxon>
        <taxon>Metazoa</taxon>
        <taxon>Spiralia</taxon>
        <taxon>Lophotrochozoa</taxon>
        <taxon>Platyhelminthes</taxon>
        <taxon>Trematoda</taxon>
        <taxon>Digenea</taxon>
        <taxon>Plagiorchiida</taxon>
        <taxon>Pronocephalata</taxon>
        <taxon>Paramphistomoidea</taxon>
        <taxon>Paramphistomidae</taxon>
        <taxon>Calicophoron</taxon>
    </lineage>
</organism>
<dbReference type="Pfam" id="PF07707">
    <property type="entry name" value="BACK"/>
    <property type="match status" value="1"/>
</dbReference>
<keyword evidence="2" id="KW-0677">Repeat</keyword>
<dbReference type="InterPro" id="IPR006652">
    <property type="entry name" value="Kelch_1"/>
</dbReference>
<dbReference type="Pfam" id="PF00651">
    <property type="entry name" value="BTB"/>
    <property type="match status" value="1"/>
</dbReference>
<dbReference type="InterPro" id="IPR000210">
    <property type="entry name" value="BTB/POZ_dom"/>
</dbReference>
<dbReference type="Gene3D" id="3.30.710.10">
    <property type="entry name" value="Potassium Channel Kv1.1, Chain A"/>
    <property type="match status" value="1"/>
</dbReference>
<evidence type="ECO:0000313" key="5">
    <source>
        <dbReference type="EMBL" id="CAL5141368.1"/>
    </source>
</evidence>
<dbReference type="SMART" id="SM00612">
    <property type="entry name" value="Kelch"/>
    <property type="match status" value="6"/>
</dbReference>
<dbReference type="Gene3D" id="2.120.10.80">
    <property type="entry name" value="Kelch-type beta propeller"/>
    <property type="match status" value="2"/>
</dbReference>
<dbReference type="Pfam" id="PF01344">
    <property type="entry name" value="Kelch_1"/>
    <property type="match status" value="5"/>
</dbReference>
<dbReference type="InterPro" id="IPR015915">
    <property type="entry name" value="Kelch-typ_b-propeller"/>
</dbReference>
<comment type="caution">
    <text evidence="5">The sequence shown here is derived from an EMBL/GenBank/DDBJ whole genome shotgun (WGS) entry which is preliminary data.</text>
</comment>
<feature type="compositionally biased region" description="Polar residues" evidence="3">
    <location>
        <begin position="752"/>
        <end position="763"/>
    </location>
</feature>
<dbReference type="PANTHER" id="PTHR24412">
    <property type="entry name" value="KELCH PROTEIN"/>
    <property type="match status" value="1"/>
</dbReference>
<dbReference type="SUPFAM" id="SSF54695">
    <property type="entry name" value="POZ domain"/>
    <property type="match status" value="1"/>
</dbReference>
<evidence type="ECO:0000259" key="4">
    <source>
        <dbReference type="PROSITE" id="PS50097"/>
    </source>
</evidence>
<feature type="compositionally biased region" description="Polar residues" evidence="3">
    <location>
        <begin position="677"/>
        <end position="686"/>
    </location>
</feature>
<evidence type="ECO:0000313" key="6">
    <source>
        <dbReference type="Proteomes" id="UP001497525"/>
    </source>
</evidence>
<dbReference type="SUPFAM" id="SSF117281">
    <property type="entry name" value="Kelch motif"/>
    <property type="match status" value="2"/>
</dbReference>